<keyword evidence="5" id="KW-0520">NAD</keyword>
<keyword evidence="7" id="KW-0732">Signal</keyword>
<evidence type="ECO:0000256" key="2">
    <source>
        <dbReference type="ARBA" id="ARBA00011982"/>
    </source>
</evidence>
<evidence type="ECO:0000256" key="6">
    <source>
        <dbReference type="ARBA" id="ARBA00023157"/>
    </source>
</evidence>
<evidence type="ECO:0000256" key="1">
    <source>
        <dbReference type="ARBA" id="ARBA00005406"/>
    </source>
</evidence>
<dbReference type="PANTHER" id="PTHR10912:SF8">
    <property type="entry name" value="ADP-RIBOSYL CYCLASE_CYCLIC ADP-RIBOSE HYDROLASE"/>
    <property type="match status" value="1"/>
</dbReference>
<keyword evidence="4 9" id="KW-0378">Hydrolase</keyword>
<evidence type="ECO:0000313" key="9">
    <source>
        <dbReference type="RefSeq" id="XP_045566570.1"/>
    </source>
</evidence>
<evidence type="ECO:0000256" key="4">
    <source>
        <dbReference type="ARBA" id="ARBA00022801"/>
    </source>
</evidence>
<dbReference type="GeneID" id="106590199"/>
<dbReference type="Gene3D" id="3.40.50.720">
    <property type="entry name" value="NAD(P)-binding Rossmann-like Domain"/>
    <property type="match status" value="1"/>
</dbReference>
<sequence>MTFQKSSSTSSIFHMLILWFSIVLFCTDGLRAEMGTTPNLKHIVIGRCYSYITLVCPNSSYDCEEIWREFEEAVMRKSRCNVKVKDYKRMFHATPQTLTCGKLLFWSKTRELMHSYAAVTRRFWTLEDTLVGYMFNDLIWCGQEEKDRGFDFNSCPDWSTCVNHPVYSLWRQASQNFAAAACGNITVLLNGSIENAFNRKSMFGSVELDSLNPRMVDHVNIKVVANLEGPFIESCTQGSIVDLINVLKTRGFRWTCTDSDLSPGCSLWPHLSPSLRASAHNDTHLDSITSLITCPIYVTPFGSFPRCHCFCFMSVCCSCFVLCFVHLLNYSLPELAFRLPAHTLQNDASPKGSIREFFGFCVGGDVGSGGQNWSYLGGLSRFVGFPYLGGFEGFPCLCWLDGFPYLSGIDRL</sequence>
<dbReference type="GO" id="GO:0016787">
    <property type="term" value="F:hydrolase activity"/>
    <property type="evidence" value="ECO:0007669"/>
    <property type="project" value="UniProtKB-KW"/>
</dbReference>
<gene>
    <name evidence="9" type="primary">LOC106590199</name>
</gene>
<protein>
    <recommendedName>
        <fullName evidence="2">ADP-ribosyl cyclase/cyclic ADP-ribose hydrolase</fullName>
        <ecNumber evidence="2">3.2.2.6</ecNumber>
    </recommendedName>
</protein>
<proteinExistence type="inferred from homology"/>
<keyword evidence="8" id="KW-1185">Reference proteome</keyword>
<name>A0ABM3E699_SALSA</name>
<dbReference type="InterPro" id="IPR003193">
    <property type="entry name" value="ADP-ribosyl_cyclase"/>
</dbReference>
<dbReference type="PANTHER" id="PTHR10912">
    <property type="entry name" value="ADP-RIBOSYL CYCLASE"/>
    <property type="match status" value="1"/>
</dbReference>
<feature type="chain" id="PRO_5047118538" description="ADP-ribosyl cyclase/cyclic ADP-ribose hydrolase" evidence="7">
    <location>
        <begin position="33"/>
        <end position="412"/>
    </location>
</feature>
<comment type="similarity">
    <text evidence="1">Belongs to the ADP-ribosyl cyclase family.</text>
</comment>
<dbReference type="RefSeq" id="XP_045566570.1">
    <property type="nucleotide sequence ID" value="XM_045710614.1"/>
</dbReference>
<dbReference type="Gene3D" id="1.20.82.10">
    <property type="entry name" value="ADP Ribosyl Cyclase, Chain A, domain 1"/>
    <property type="match status" value="1"/>
</dbReference>
<evidence type="ECO:0000256" key="5">
    <source>
        <dbReference type="ARBA" id="ARBA00023027"/>
    </source>
</evidence>
<evidence type="ECO:0000313" key="8">
    <source>
        <dbReference type="Proteomes" id="UP001652741"/>
    </source>
</evidence>
<reference evidence="9" key="1">
    <citation type="submission" date="2025-08" db="UniProtKB">
        <authorList>
            <consortium name="RefSeq"/>
        </authorList>
    </citation>
    <scope>IDENTIFICATION</scope>
</reference>
<dbReference type="CDD" id="cd04759">
    <property type="entry name" value="Rib_hydrolase"/>
    <property type="match status" value="1"/>
</dbReference>
<evidence type="ECO:0000256" key="7">
    <source>
        <dbReference type="SAM" id="SignalP"/>
    </source>
</evidence>
<dbReference type="EC" id="3.2.2.6" evidence="2"/>
<organism evidence="8 9">
    <name type="scientific">Salmo salar</name>
    <name type="common">Atlantic salmon</name>
    <dbReference type="NCBI Taxonomy" id="8030"/>
    <lineage>
        <taxon>Eukaryota</taxon>
        <taxon>Metazoa</taxon>
        <taxon>Chordata</taxon>
        <taxon>Craniata</taxon>
        <taxon>Vertebrata</taxon>
        <taxon>Euteleostomi</taxon>
        <taxon>Actinopterygii</taxon>
        <taxon>Neopterygii</taxon>
        <taxon>Teleostei</taxon>
        <taxon>Protacanthopterygii</taxon>
        <taxon>Salmoniformes</taxon>
        <taxon>Salmonidae</taxon>
        <taxon>Salmoninae</taxon>
        <taxon>Salmo</taxon>
    </lineage>
</organism>
<feature type="signal peptide" evidence="7">
    <location>
        <begin position="1"/>
        <end position="32"/>
    </location>
</feature>
<dbReference type="Proteomes" id="UP001652741">
    <property type="component" value="Chromosome ssa29"/>
</dbReference>
<dbReference type="Pfam" id="PF02267">
    <property type="entry name" value="Rib_hydrolayse"/>
    <property type="match status" value="1"/>
</dbReference>
<keyword evidence="6" id="KW-1015">Disulfide bond</keyword>
<evidence type="ECO:0000256" key="3">
    <source>
        <dbReference type="ARBA" id="ARBA00022679"/>
    </source>
</evidence>
<dbReference type="SUPFAM" id="SSF52309">
    <property type="entry name" value="N-(deoxy)ribosyltransferase-like"/>
    <property type="match status" value="1"/>
</dbReference>
<keyword evidence="3" id="KW-0808">Transferase</keyword>
<accession>A0ABM3E699</accession>